<comment type="subcellular location">
    <subcellularLocation>
        <location evidence="11">Cytoplasm</location>
    </subcellularLocation>
</comment>
<dbReference type="AlphaFoldDB" id="A0A1B2E780"/>
<name>A0A1B2E780_9BACL</name>
<keyword evidence="7 11" id="KW-0285">Flavoprotein</keyword>
<keyword evidence="9 11" id="KW-0560">Oxidoreductase</keyword>
<evidence type="ECO:0000256" key="1">
    <source>
        <dbReference type="ARBA" id="ARBA00001755"/>
    </source>
</evidence>
<organism evidence="13">
    <name type="scientific">Paenibacillus ihbetae</name>
    <dbReference type="NCBI Taxonomy" id="1870820"/>
    <lineage>
        <taxon>Bacteria</taxon>
        <taxon>Bacillati</taxon>
        <taxon>Bacillota</taxon>
        <taxon>Bacilli</taxon>
        <taxon>Bacillales</taxon>
        <taxon>Paenibacillaceae</taxon>
        <taxon>Paenibacillus</taxon>
    </lineage>
</organism>
<dbReference type="UniPathway" id="UPA00252"/>
<evidence type="ECO:0000256" key="5">
    <source>
        <dbReference type="ARBA" id="ARBA00012402"/>
    </source>
</evidence>
<dbReference type="Gene3D" id="3.50.50.60">
    <property type="entry name" value="FAD/NAD(P)-binding domain"/>
    <property type="match status" value="1"/>
</dbReference>
<gene>
    <name evidence="13" type="ORF">BBD41_26405</name>
</gene>
<keyword evidence="11" id="KW-0963">Cytoplasm</keyword>
<evidence type="ECO:0000259" key="12">
    <source>
        <dbReference type="Pfam" id="PF01593"/>
    </source>
</evidence>
<dbReference type="RefSeq" id="WP_099479632.1">
    <property type="nucleotide sequence ID" value="NZ_CP016809.1"/>
</dbReference>
<dbReference type="PANTHER" id="PTHR42923:SF3">
    <property type="entry name" value="PROTOPORPHYRINOGEN OXIDASE"/>
    <property type="match status" value="1"/>
</dbReference>
<dbReference type="GO" id="GO:0004729">
    <property type="term" value="F:oxygen-dependent protoporphyrinogen oxidase activity"/>
    <property type="evidence" value="ECO:0007669"/>
    <property type="project" value="UniProtKB-UniRule"/>
</dbReference>
<dbReference type="PANTHER" id="PTHR42923">
    <property type="entry name" value="PROTOPORPHYRINOGEN OXIDASE"/>
    <property type="match status" value="1"/>
</dbReference>
<dbReference type="Gene3D" id="3.90.660.20">
    <property type="entry name" value="Protoporphyrinogen oxidase, mitochondrial, domain 2"/>
    <property type="match status" value="1"/>
</dbReference>
<keyword evidence="8 11" id="KW-0274">FAD</keyword>
<comment type="cofactor">
    <cofactor evidence="2 11">
        <name>FAD</name>
        <dbReference type="ChEBI" id="CHEBI:57692"/>
    </cofactor>
</comment>
<evidence type="ECO:0000256" key="2">
    <source>
        <dbReference type="ARBA" id="ARBA00001974"/>
    </source>
</evidence>
<comment type="catalytic activity">
    <reaction evidence="1">
        <text>coproporphyrinogen III + 3 O2 = coproporphyrin III + 3 H2O2</text>
        <dbReference type="Rhea" id="RHEA:43436"/>
        <dbReference type="ChEBI" id="CHEBI:15379"/>
        <dbReference type="ChEBI" id="CHEBI:16240"/>
        <dbReference type="ChEBI" id="CHEBI:57309"/>
        <dbReference type="ChEBI" id="CHEBI:131725"/>
        <dbReference type="EC" id="1.3.3.15"/>
    </reaction>
    <physiologicalReaction direction="left-to-right" evidence="1">
        <dbReference type="Rhea" id="RHEA:43437"/>
    </physiologicalReaction>
</comment>
<dbReference type="SUPFAM" id="SSF54373">
    <property type="entry name" value="FAD-linked reductases, C-terminal domain"/>
    <property type="match status" value="1"/>
</dbReference>
<dbReference type="InterPro" id="IPR004572">
    <property type="entry name" value="Protoporphyrinogen_oxidase"/>
</dbReference>
<evidence type="ECO:0000256" key="6">
    <source>
        <dbReference type="ARBA" id="ARBA00019046"/>
    </source>
</evidence>
<evidence type="ECO:0000313" key="13">
    <source>
        <dbReference type="EMBL" id="ANY75823.1"/>
    </source>
</evidence>
<sequence>MTTTVVIGGGITGLSTLYYLKKKLQHADREMKLVLVEAGDALGGKIRTVHDGEFIMETGADSIVARKTNVAPLLEELGLTDRVVYNATGTSFIYTNKGLKKIPEESVFGIPLSLKSLAESELVSAEGKVEALKDYYVPNETFGKDDSLGKFLEAFLGKELVRNQIAPVISGVYSGELHDLTIASTFPYLLEYKNTYGSIMGGLAENRHKYLGSGKKFLSFKSGASEIIDALETHLSDAQILKGVNASKLERNGSGYTVSLGDGQRLDADYVVLATLGSSAKELLPEPKLAGNFDQLLTKSLISVYLGFDIQDDELPYDGTGFITARDTDLKCDACTWTSRKWEHTSSNKRLLMRLFYKSSSLYYEQLIRMSEDELKQVALDDIRRSLGINASPVTCEVTKWQDNMPNYHLKHRHVVKSLEEAMARYYPNVLLAGCSYYGVGISDCIANGERTAGLIMERVEDSLRD</sequence>
<dbReference type="InterPro" id="IPR002937">
    <property type="entry name" value="Amino_oxidase"/>
</dbReference>
<comment type="pathway">
    <text evidence="3 11">Porphyrin-containing compound metabolism; protoheme biosynthesis.</text>
</comment>
<proteinExistence type="inferred from homology"/>
<evidence type="ECO:0000256" key="8">
    <source>
        <dbReference type="ARBA" id="ARBA00022827"/>
    </source>
</evidence>
<dbReference type="InterPro" id="IPR036188">
    <property type="entry name" value="FAD/NAD-bd_sf"/>
</dbReference>
<dbReference type="InterPro" id="IPR050464">
    <property type="entry name" value="Zeta_carotene_desat/Oxidored"/>
</dbReference>
<dbReference type="KEGG" id="pib:BBD41_26405"/>
<accession>A0A1B2E780</accession>
<dbReference type="GO" id="GO:0005737">
    <property type="term" value="C:cytoplasm"/>
    <property type="evidence" value="ECO:0007669"/>
    <property type="project" value="UniProtKB-SubCell"/>
</dbReference>
<evidence type="ECO:0000256" key="4">
    <source>
        <dbReference type="ARBA" id="ARBA00008310"/>
    </source>
</evidence>
<evidence type="ECO:0000256" key="11">
    <source>
        <dbReference type="RuleBase" id="RU364052"/>
    </source>
</evidence>
<dbReference type="NCBIfam" id="NF009081">
    <property type="entry name" value="PRK12416.1"/>
    <property type="match status" value="1"/>
</dbReference>
<evidence type="ECO:0000256" key="3">
    <source>
        <dbReference type="ARBA" id="ARBA00004744"/>
    </source>
</evidence>
<dbReference type="EMBL" id="CP016809">
    <property type="protein sequence ID" value="ANY75823.1"/>
    <property type="molecule type" value="Genomic_DNA"/>
</dbReference>
<protein>
    <recommendedName>
        <fullName evidence="6 11">Coproporphyrinogen III oxidase</fullName>
        <ecNumber evidence="5 11">1.3.3.15</ecNumber>
    </recommendedName>
</protein>
<dbReference type="SUPFAM" id="SSF51905">
    <property type="entry name" value="FAD/NAD(P)-binding domain"/>
    <property type="match status" value="1"/>
</dbReference>
<dbReference type="Pfam" id="PF01593">
    <property type="entry name" value="Amino_oxidase"/>
    <property type="match status" value="1"/>
</dbReference>
<evidence type="ECO:0000256" key="10">
    <source>
        <dbReference type="ARBA" id="ARBA00023133"/>
    </source>
</evidence>
<dbReference type="EC" id="1.3.3.15" evidence="5 11"/>
<dbReference type="GO" id="GO:0006783">
    <property type="term" value="P:heme biosynthetic process"/>
    <property type="evidence" value="ECO:0007669"/>
    <property type="project" value="UniProtKB-UniRule"/>
</dbReference>
<comment type="similarity">
    <text evidence="4 11">Belongs to the protoporphyrinogen/coproporphyrinogen oxidase family. Coproporphyrinogen III oxidase subfamily.</text>
</comment>
<evidence type="ECO:0000256" key="7">
    <source>
        <dbReference type="ARBA" id="ARBA00022630"/>
    </source>
</evidence>
<evidence type="ECO:0000256" key="9">
    <source>
        <dbReference type="ARBA" id="ARBA00023002"/>
    </source>
</evidence>
<comment type="function">
    <text evidence="11">Involved in coproporphyrin-dependent heme b biosynthesis. Catalyzes the oxidation of coproporphyrinogen III to coproporphyrin III.</text>
</comment>
<feature type="domain" description="Amine oxidase" evidence="12">
    <location>
        <begin position="11"/>
        <end position="456"/>
    </location>
</feature>
<keyword evidence="10 11" id="KW-0350">Heme biosynthesis</keyword>
<dbReference type="NCBIfam" id="TIGR00562">
    <property type="entry name" value="proto_IX_ox"/>
    <property type="match status" value="1"/>
</dbReference>
<reference evidence="13" key="1">
    <citation type="submission" date="2016-08" db="EMBL/GenBank/DDBJ databases">
        <title>Complete Genome Seqeunce of Paenibacillus sp. nov. IHBB 9852 from high altitute lake of Indian trans-Himalayas.</title>
        <authorList>
            <person name="Kiran S."/>
            <person name="Swarnkar M.K."/>
            <person name="Rana A."/>
            <person name="Tewari R."/>
            <person name="Gulati A."/>
        </authorList>
    </citation>
    <scope>NUCLEOTIDE SEQUENCE [LARGE SCALE GENOMIC DNA]</scope>
    <source>
        <strain evidence="13">IHBB 9852</strain>
    </source>
</reference>
<dbReference type="Gene3D" id="1.10.3110.10">
    <property type="entry name" value="protoporphyrinogen ix oxidase, domain 3"/>
    <property type="match status" value="1"/>
</dbReference>